<accession>A0A7S7RFY3</accession>
<sequence>MGGSQFLFFSSFFDDCYCEIANWLCSSFVYFLDLNYIWVLRLGFDPFRSKCKLGGVKKRPLVKKTPRPVFLDTIELLQMRRSFFQFVISFCVVAVSLFGVSNNQPISDKQHYKLFEIDHEGNIKIPIESIEKIRKIESPVSFVLSLGLTRSGKTTLVSLISGESPSFEDVNEKESDGVRWVQANGDGSIFANSSRNNDYILLDTESLVIGRGINSSIKLAILSLILSDYVLVNSINEIDILLIDFTRLLISKAVMFSSLFVRKLNESSIPNKKSLKKNLIFLVENLHKTNISWILHRNLDLKDEQEPAKFSRKYKDLLKSKLEKYIWPETSQSKIFKNLDSFIERFNFYKIPYFGTEKKYNGYRYQNKIDDLDRDQDHQFGKGNNRSIFLDIFKPSSGEERRLTGAEIADLLELFSEHSYIFNSFKSLNLGITKGDLKTSNLVENTLLIFGTRLENQLLNENIYPLLEIEADAIYNKTLKDIESYWSSISEFDYFDFSSLLKSVQPHFEKQYKSILSKNCELIRSHCSDVIDIHISHATHQIEQFHEKIPIPQSMLIEFTNNLVASTLNDIEMALNKSFGSFESDISSYRNSPCCNIDGSLTQEKIESALSKLKKRNQEEIEKILLDDFEQALNVIRSLEEVDDSYYKVSKEDFEKKLEKMKNSSKLVFNTHITIINETDLHLKYWKRLNSELDEFIERKMVDWKKVCRKYSYNFAKSIAIRKNISIRNKLTLPIVDSVILESFEDLKDNVIKEMNGIYCSNEESWKDALMELMNVIEDDKEQLMKENLIALKNLLHRPLKYALKNAIEIAKQHYNWMNFVREATILAQNSLEDSDNWGSINLDSKTKDRVVELWIEMDLSGIRKGFVRNQIFMIVRYLLYSLIFTIITFITLFKNNSKLVLGVVFLSFIASVLLFSSIELGVAGETISHHLSDLFVYFGISRFTLYYIKHNITLIFAISVGLTCAIVYISLNFKSGNLDSNSVLKPNSFQEKRGPEISPRQKVTNSNSPVASPSLREKLKNQNKSSNAVRTFIF</sequence>
<evidence type="ECO:0000256" key="2">
    <source>
        <dbReference type="SAM" id="Phobius"/>
    </source>
</evidence>
<feature type="transmembrane region" description="Helical" evidence="2">
    <location>
        <begin position="83"/>
        <end position="101"/>
    </location>
</feature>
<evidence type="ECO:0000256" key="1">
    <source>
        <dbReference type="SAM" id="MobiDB-lite"/>
    </source>
</evidence>
<feature type="transmembrane region" description="Helical" evidence="2">
    <location>
        <begin position="900"/>
        <end position="919"/>
    </location>
</feature>
<dbReference type="SUPFAM" id="SSF52540">
    <property type="entry name" value="P-loop containing nucleoside triphosphate hydrolases"/>
    <property type="match status" value="1"/>
</dbReference>
<protein>
    <submittedName>
        <fullName evidence="3">Uncharacterized protein</fullName>
    </submittedName>
</protein>
<dbReference type="VEuPathDB" id="CryptoDB:CPATCC_0016130"/>
<gene>
    <name evidence="3" type="ORF">CPATCC_003030</name>
</gene>
<feature type="transmembrane region" description="Helical" evidence="2">
    <location>
        <begin position="953"/>
        <end position="972"/>
    </location>
</feature>
<feature type="transmembrane region" description="Helical" evidence="2">
    <location>
        <begin position="20"/>
        <end position="40"/>
    </location>
</feature>
<feature type="compositionally biased region" description="Polar residues" evidence="1">
    <location>
        <begin position="1002"/>
        <end position="1012"/>
    </location>
</feature>
<dbReference type="EMBL" id="CP044417">
    <property type="protein sequence ID" value="QOY41338.1"/>
    <property type="molecule type" value="Genomic_DNA"/>
</dbReference>
<reference evidence="3 4" key="1">
    <citation type="submission" date="2019-09" db="EMBL/GenBank/DDBJ databases">
        <title>Consistent, comparative and evidence-based genome assembly and annotation for Cryptosporidium parvum, C. hominis and C. tyzzeri.</title>
        <authorList>
            <person name="Baptista R.P."/>
            <person name="Li Y."/>
            <person name="Sateriale A."/>
            <person name="Ansell B."/>
            <person name="Jex A."/>
            <person name="Sanders M."/>
            <person name="Brooks K."/>
            <person name="Tracey A."/>
            <person name="Berriman M."/>
            <person name="Striepen B."/>
            <person name="Cotton J.A."/>
            <person name="Kissinger J.C."/>
        </authorList>
    </citation>
    <scope>NUCLEOTIDE SEQUENCE [LARGE SCALE GENOMIC DNA]</scope>
    <source>
        <strain evidence="3 4">IOWA-ATCC</strain>
    </source>
</reference>
<dbReference type="Proteomes" id="UP000593906">
    <property type="component" value="Chromosome 6"/>
</dbReference>
<keyword evidence="2" id="KW-0472">Membrane</keyword>
<dbReference type="InterPro" id="IPR027417">
    <property type="entry name" value="P-loop_NTPase"/>
</dbReference>
<dbReference type="OMA" id="CANSSAW"/>
<keyword evidence="2" id="KW-0812">Transmembrane</keyword>
<organism evidence="3 4">
    <name type="scientific">Cryptosporidium parvum</name>
    <dbReference type="NCBI Taxonomy" id="5807"/>
    <lineage>
        <taxon>Eukaryota</taxon>
        <taxon>Sar</taxon>
        <taxon>Alveolata</taxon>
        <taxon>Apicomplexa</taxon>
        <taxon>Conoidasida</taxon>
        <taxon>Coccidia</taxon>
        <taxon>Eucoccidiorida</taxon>
        <taxon>Eimeriorina</taxon>
        <taxon>Cryptosporidiidae</taxon>
        <taxon>Cryptosporidium</taxon>
    </lineage>
</organism>
<proteinExistence type="predicted"/>
<keyword evidence="2" id="KW-1133">Transmembrane helix</keyword>
<feature type="region of interest" description="Disordered" evidence="1">
    <location>
        <begin position="991"/>
        <end position="1018"/>
    </location>
</feature>
<evidence type="ECO:0000313" key="3">
    <source>
        <dbReference type="EMBL" id="QOY41338.1"/>
    </source>
</evidence>
<feature type="transmembrane region" description="Helical" evidence="2">
    <location>
        <begin position="872"/>
        <end position="893"/>
    </location>
</feature>
<evidence type="ECO:0000313" key="4">
    <source>
        <dbReference type="Proteomes" id="UP000593906"/>
    </source>
</evidence>
<dbReference type="Gene3D" id="3.40.50.300">
    <property type="entry name" value="P-loop containing nucleotide triphosphate hydrolases"/>
    <property type="match status" value="1"/>
</dbReference>
<dbReference type="AlphaFoldDB" id="A0A7S7RFY3"/>
<name>A0A7S7RFY3_CRYPV</name>